<feature type="non-terminal residue" evidence="2">
    <location>
        <position position="61"/>
    </location>
</feature>
<gene>
    <name evidence="2" type="ORF">BS47DRAFT_1273370</name>
</gene>
<keyword evidence="1" id="KW-0732">Signal</keyword>
<comment type="caution">
    <text evidence="2">The sequence shown here is derived from an EMBL/GenBank/DDBJ whole genome shotgun (WGS) entry which is preliminary data.</text>
</comment>
<feature type="chain" id="PRO_5040422415" evidence="1">
    <location>
        <begin position="21"/>
        <end position="61"/>
    </location>
</feature>
<reference evidence="2" key="1">
    <citation type="journal article" date="2020" name="Nat. Commun.">
        <title>Large-scale genome sequencing of mycorrhizal fungi provides insights into the early evolution of symbiotic traits.</title>
        <authorList>
            <person name="Miyauchi S."/>
            <person name="Kiss E."/>
            <person name="Kuo A."/>
            <person name="Drula E."/>
            <person name="Kohler A."/>
            <person name="Sanchez-Garcia M."/>
            <person name="Morin E."/>
            <person name="Andreopoulos B."/>
            <person name="Barry K.W."/>
            <person name="Bonito G."/>
            <person name="Buee M."/>
            <person name="Carver A."/>
            <person name="Chen C."/>
            <person name="Cichocki N."/>
            <person name="Clum A."/>
            <person name="Culley D."/>
            <person name="Crous P.W."/>
            <person name="Fauchery L."/>
            <person name="Girlanda M."/>
            <person name="Hayes R.D."/>
            <person name="Keri Z."/>
            <person name="LaButti K."/>
            <person name="Lipzen A."/>
            <person name="Lombard V."/>
            <person name="Magnuson J."/>
            <person name="Maillard F."/>
            <person name="Murat C."/>
            <person name="Nolan M."/>
            <person name="Ohm R.A."/>
            <person name="Pangilinan J."/>
            <person name="Pereira M.F."/>
            <person name="Perotto S."/>
            <person name="Peter M."/>
            <person name="Pfister S."/>
            <person name="Riley R."/>
            <person name="Sitrit Y."/>
            <person name="Stielow J.B."/>
            <person name="Szollosi G."/>
            <person name="Zifcakova L."/>
            <person name="Stursova M."/>
            <person name="Spatafora J.W."/>
            <person name="Tedersoo L."/>
            <person name="Vaario L.M."/>
            <person name="Yamada A."/>
            <person name="Yan M."/>
            <person name="Wang P."/>
            <person name="Xu J."/>
            <person name="Bruns T."/>
            <person name="Baldrian P."/>
            <person name="Vilgalys R."/>
            <person name="Dunand C."/>
            <person name="Henrissat B."/>
            <person name="Grigoriev I.V."/>
            <person name="Hibbett D."/>
            <person name="Nagy L.G."/>
            <person name="Martin F.M."/>
        </authorList>
    </citation>
    <scope>NUCLEOTIDE SEQUENCE</scope>
    <source>
        <strain evidence="2">UP504</strain>
    </source>
</reference>
<evidence type="ECO:0000256" key="1">
    <source>
        <dbReference type="SAM" id="SignalP"/>
    </source>
</evidence>
<dbReference type="EMBL" id="MU128913">
    <property type="protein sequence ID" value="KAF9520117.1"/>
    <property type="molecule type" value="Genomic_DNA"/>
</dbReference>
<dbReference type="Proteomes" id="UP000886523">
    <property type="component" value="Unassembled WGS sequence"/>
</dbReference>
<keyword evidence="3" id="KW-1185">Reference proteome</keyword>
<feature type="signal peptide" evidence="1">
    <location>
        <begin position="1"/>
        <end position="20"/>
    </location>
</feature>
<sequence length="61" mass="6576">LVQLALLLLSFVCNSAGTEGFFSITGSVKTKSCSRLSISKLEKVSTVKLGIHSQQAQRVQH</sequence>
<evidence type="ECO:0000313" key="2">
    <source>
        <dbReference type="EMBL" id="KAF9520117.1"/>
    </source>
</evidence>
<name>A0A9P6E025_9AGAM</name>
<evidence type="ECO:0000313" key="3">
    <source>
        <dbReference type="Proteomes" id="UP000886523"/>
    </source>
</evidence>
<organism evidence="2 3">
    <name type="scientific">Hydnum rufescens UP504</name>
    <dbReference type="NCBI Taxonomy" id="1448309"/>
    <lineage>
        <taxon>Eukaryota</taxon>
        <taxon>Fungi</taxon>
        <taxon>Dikarya</taxon>
        <taxon>Basidiomycota</taxon>
        <taxon>Agaricomycotina</taxon>
        <taxon>Agaricomycetes</taxon>
        <taxon>Cantharellales</taxon>
        <taxon>Hydnaceae</taxon>
        <taxon>Hydnum</taxon>
    </lineage>
</organism>
<protein>
    <submittedName>
        <fullName evidence="2">Uncharacterized protein</fullName>
    </submittedName>
</protein>
<dbReference type="AlphaFoldDB" id="A0A9P6E025"/>
<accession>A0A9P6E025</accession>
<feature type="non-terminal residue" evidence="2">
    <location>
        <position position="1"/>
    </location>
</feature>
<dbReference type="OrthoDB" id="2423954at2759"/>
<proteinExistence type="predicted"/>